<keyword evidence="1" id="KW-0378">Hydrolase</keyword>
<dbReference type="Proteomes" id="UP000268233">
    <property type="component" value="Unassembled WGS sequence"/>
</dbReference>
<evidence type="ECO:0000313" key="4">
    <source>
        <dbReference type="Proteomes" id="UP000268233"/>
    </source>
</evidence>
<dbReference type="InterPro" id="IPR000639">
    <property type="entry name" value="Epox_hydrolase-like"/>
</dbReference>
<dbReference type="InterPro" id="IPR029058">
    <property type="entry name" value="AB_hydrolase_fold"/>
</dbReference>
<name>A0A495R9Q8_9EURY</name>
<dbReference type="Gene3D" id="3.40.50.1820">
    <property type="entry name" value="alpha/beta hydrolase"/>
    <property type="match status" value="1"/>
</dbReference>
<dbReference type="PRINTS" id="PR00412">
    <property type="entry name" value="EPOXHYDRLASE"/>
</dbReference>
<comment type="caution">
    <text evidence="3">The sequence shown here is derived from an EMBL/GenBank/DDBJ whole genome shotgun (WGS) entry which is preliminary data.</text>
</comment>
<dbReference type="PRINTS" id="PR00111">
    <property type="entry name" value="ABHYDROLASE"/>
</dbReference>
<feature type="domain" description="AB hydrolase-1" evidence="2">
    <location>
        <begin position="49"/>
        <end position="301"/>
    </location>
</feature>
<organism evidence="3 4">
    <name type="scientific">Haloarcula quadrata</name>
    <dbReference type="NCBI Taxonomy" id="182779"/>
    <lineage>
        <taxon>Archaea</taxon>
        <taxon>Methanobacteriati</taxon>
        <taxon>Methanobacteriota</taxon>
        <taxon>Stenosarchaea group</taxon>
        <taxon>Halobacteria</taxon>
        <taxon>Halobacteriales</taxon>
        <taxon>Haloarculaceae</taxon>
        <taxon>Haloarcula</taxon>
    </lineage>
</organism>
<proteinExistence type="predicted"/>
<evidence type="ECO:0000256" key="1">
    <source>
        <dbReference type="ARBA" id="ARBA00022801"/>
    </source>
</evidence>
<keyword evidence="4" id="KW-1185">Reference proteome</keyword>
<sequence>MILMGQHASARDSTAWTVPAAETPGIHELVDTNGIRLHTVTAGPPDGDLVVLLHGFPEFWYAWKHQLPALADAGYRVVAPDLRGYNHSDKPEGVGAYHIDELVADVAGLVSAFDREQAHIVGHDWGGVIAWQTAIDRPDVVDQLAVLNAPHPSTYERALRHSVDQLLRSWYVLFFQLPALPEASLGWNDFTMLERILTDGPTRPDAFTETDVRRYKRALGQPGARTAAVNYYRALGRRNAKLTLTAGGVGNSPVTASTLLIWGVQDDALSLDLTQDLEEWVPGCRVERLPAASHWVQFDAPEQVSELLLSHLP</sequence>
<gene>
    <name evidence="3" type="ORF">BDK61_3414</name>
</gene>
<evidence type="ECO:0000313" key="3">
    <source>
        <dbReference type="EMBL" id="RKS84015.1"/>
    </source>
</evidence>
<protein>
    <submittedName>
        <fullName evidence="3">Pimeloyl-ACP methyl ester carboxylesterase</fullName>
    </submittedName>
</protein>
<dbReference type="PANTHER" id="PTHR43329">
    <property type="entry name" value="EPOXIDE HYDROLASE"/>
    <property type="match status" value="1"/>
</dbReference>
<dbReference type="SUPFAM" id="SSF53474">
    <property type="entry name" value="alpha/beta-Hydrolases"/>
    <property type="match status" value="1"/>
</dbReference>
<accession>A0A495R9Q8</accession>
<dbReference type="AlphaFoldDB" id="A0A495R9Q8"/>
<dbReference type="GO" id="GO:0016787">
    <property type="term" value="F:hydrolase activity"/>
    <property type="evidence" value="ECO:0007669"/>
    <property type="project" value="UniProtKB-KW"/>
</dbReference>
<dbReference type="InterPro" id="IPR000073">
    <property type="entry name" value="AB_hydrolase_1"/>
</dbReference>
<reference evidence="3 4" key="1">
    <citation type="submission" date="2018-10" db="EMBL/GenBank/DDBJ databases">
        <title>Genomic Encyclopedia of Archaeal and Bacterial Type Strains, Phase II (KMG-II): from individual species to whole genera.</title>
        <authorList>
            <person name="Goeker M."/>
        </authorList>
    </citation>
    <scope>NUCLEOTIDE SEQUENCE [LARGE SCALE GENOMIC DNA]</scope>
    <source>
        <strain evidence="3 4">DSM 11927</strain>
    </source>
</reference>
<dbReference type="EMBL" id="RBWW01000001">
    <property type="protein sequence ID" value="RKS84015.1"/>
    <property type="molecule type" value="Genomic_DNA"/>
</dbReference>
<dbReference type="Pfam" id="PF00561">
    <property type="entry name" value="Abhydrolase_1"/>
    <property type="match status" value="1"/>
</dbReference>
<evidence type="ECO:0000259" key="2">
    <source>
        <dbReference type="Pfam" id="PF00561"/>
    </source>
</evidence>